<dbReference type="GO" id="GO:0006627">
    <property type="term" value="P:protein processing involved in protein targeting to mitochondrion"/>
    <property type="evidence" value="ECO:0007669"/>
    <property type="project" value="TreeGrafter"/>
</dbReference>
<dbReference type="InterPro" id="IPR001567">
    <property type="entry name" value="Pept_M3A_M3B_dom"/>
</dbReference>
<dbReference type="GO" id="GO:0004222">
    <property type="term" value="F:metalloendopeptidase activity"/>
    <property type="evidence" value="ECO:0007669"/>
    <property type="project" value="UniProtKB-EC"/>
</dbReference>
<evidence type="ECO:0000256" key="2">
    <source>
        <dbReference type="ARBA" id="ARBA00004305"/>
    </source>
</evidence>
<evidence type="ECO:0000313" key="19">
    <source>
        <dbReference type="Proteomes" id="UP000243515"/>
    </source>
</evidence>
<comment type="cofactor">
    <cofactor evidence="15">
        <name>Zn(2+)</name>
        <dbReference type="ChEBI" id="CHEBI:29105"/>
    </cofactor>
    <text evidence="15">Binds 1 zinc ion.</text>
</comment>
<reference evidence="18 19" key="1">
    <citation type="journal article" date="2015" name="Environ. Microbiol.">
        <title>Metagenome sequence of Elaphomyces granulatus from sporocarp tissue reveals Ascomycota ectomycorrhizal fingerprints of genome expansion and a Proteobacteria-rich microbiome.</title>
        <authorList>
            <person name="Quandt C.A."/>
            <person name="Kohler A."/>
            <person name="Hesse C.N."/>
            <person name="Sharpton T.J."/>
            <person name="Martin F."/>
            <person name="Spatafora J.W."/>
        </authorList>
    </citation>
    <scope>NUCLEOTIDE SEQUENCE [LARGE SCALE GENOMIC DNA]</scope>
    <source>
        <strain evidence="18 19">OSC145934</strain>
    </source>
</reference>
<dbReference type="PANTHER" id="PTHR11804:SF79">
    <property type="entry name" value="MITOCHONDRIAL INTERMEDIATE PEPTIDASE"/>
    <property type="match status" value="1"/>
</dbReference>
<keyword evidence="8 15" id="KW-0378">Hydrolase</keyword>
<dbReference type="EMBL" id="NPHW01002452">
    <property type="protein sequence ID" value="OXV11484.1"/>
    <property type="molecule type" value="Genomic_DNA"/>
</dbReference>
<dbReference type="InterPro" id="IPR045090">
    <property type="entry name" value="Pept_M3A_M3B"/>
</dbReference>
<dbReference type="EC" id="3.4.24.59" evidence="4"/>
<protein>
    <recommendedName>
        <fullName evidence="5">Mitochondrial intermediate peptidase</fullName>
        <ecNumber evidence="4">3.4.24.59</ecNumber>
    </recommendedName>
    <alternativeName>
        <fullName evidence="14">Octapeptidyl aminopeptidase</fullName>
    </alternativeName>
</protein>
<dbReference type="GO" id="GO:0046872">
    <property type="term" value="F:metal ion binding"/>
    <property type="evidence" value="ECO:0007669"/>
    <property type="project" value="UniProtKB-UniRule"/>
</dbReference>
<dbReference type="OrthoDB" id="17530at2759"/>
<feature type="region of interest" description="Disordered" evidence="16">
    <location>
        <begin position="526"/>
        <end position="547"/>
    </location>
</feature>
<organism evidence="18 19">
    <name type="scientific">Elaphomyces granulatus</name>
    <dbReference type="NCBI Taxonomy" id="519963"/>
    <lineage>
        <taxon>Eukaryota</taxon>
        <taxon>Fungi</taxon>
        <taxon>Dikarya</taxon>
        <taxon>Ascomycota</taxon>
        <taxon>Pezizomycotina</taxon>
        <taxon>Eurotiomycetes</taxon>
        <taxon>Eurotiomycetidae</taxon>
        <taxon>Eurotiales</taxon>
        <taxon>Elaphomycetaceae</taxon>
        <taxon>Elaphomyces</taxon>
    </lineage>
</organism>
<evidence type="ECO:0000256" key="4">
    <source>
        <dbReference type="ARBA" id="ARBA00012441"/>
    </source>
</evidence>
<keyword evidence="6 15" id="KW-0645">Protease</keyword>
<comment type="catalytic activity">
    <reaction evidence="1">
        <text>Release of an N-terminal octapeptide as second stage of processing of some proteins imported into the mitochondrion.</text>
        <dbReference type="EC" id="3.4.24.59"/>
    </reaction>
</comment>
<evidence type="ECO:0000256" key="1">
    <source>
        <dbReference type="ARBA" id="ARBA00000436"/>
    </source>
</evidence>
<evidence type="ECO:0000256" key="3">
    <source>
        <dbReference type="ARBA" id="ARBA00006040"/>
    </source>
</evidence>
<keyword evidence="7 15" id="KW-0479">Metal-binding</keyword>
<evidence type="ECO:0000256" key="13">
    <source>
        <dbReference type="ARBA" id="ARBA00025208"/>
    </source>
</evidence>
<dbReference type="PANTHER" id="PTHR11804">
    <property type="entry name" value="PROTEASE M3 THIMET OLIGOPEPTIDASE-RELATED"/>
    <property type="match status" value="1"/>
</dbReference>
<dbReference type="GO" id="GO:0005759">
    <property type="term" value="C:mitochondrial matrix"/>
    <property type="evidence" value="ECO:0007669"/>
    <property type="project" value="UniProtKB-SubCell"/>
</dbReference>
<dbReference type="CDD" id="cd06457">
    <property type="entry name" value="M3A_MIP"/>
    <property type="match status" value="1"/>
</dbReference>
<proteinExistence type="inferred from homology"/>
<keyword evidence="11 15" id="KW-0482">Metalloprotease</keyword>
<comment type="function">
    <text evidence="13">Cleaves proteins, imported into the mitochondrion, to their mature size. While most mitochondrial precursor proteins are processed to the mature form in one step by mitochondrial processing peptidase (MPP), the sequential cleavage by MIP of an octapeptide after initial processing by MPP is a required step for a subgroup of nuclear-encoded precursor proteins destined for the matrix or the inner membrane.</text>
</comment>
<feature type="region of interest" description="Disordered" evidence="16">
    <location>
        <begin position="387"/>
        <end position="408"/>
    </location>
</feature>
<keyword evidence="19" id="KW-1185">Reference proteome</keyword>
<dbReference type="AlphaFoldDB" id="A0A232M5D4"/>
<keyword evidence="10" id="KW-0809">Transit peptide</keyword>
<comment type="subcellular location">
    <subcellularLocation>
        <location evidence="2">Mitochondrion matrix</location>
    </subcellularLocation>
</comment>
<name>A0A232M5D4_9EURO</name>
<evidence type="ECO:0000256" key="12">
    <source>
        <dbReference type="ARBA" id="ARBA00023128"/>
    </source>
</evidence>
<dbReference type="InterPro" id="IPR033851">
    <property type="entry name" value="M3A_MIP"/>
</dbReference>
<evidence type="ECO:0000256" key="9">
    <source>
        <dbReference type="ARBA" id="ARBA00022833"/>
    </source>
</evidence>
<keyword evidence="12" id="KW-0496">Mitochondrion</keyword>
<evidence type="ECO:0000256" key="6">
    <source>
        <dbReference type="ARBA" id="ARBA00022670"/>
    </source>
</evidence>
<evidence type="ECO:0000256" key="14">
    <source>
        <dbReference type="ARBA" id="ARBA00032470"/>
    </source>
</evidence>
<feature type="domain" description="Peptidase M3A/M3B catalytic" evidence="17">
    <location>
        <begin position="608"/>
        <end position="827"/>
    </location>
</feature>
<dbReference type="Gene3D" id="3.40.390.10">
    <property type="entry name" value="Collagenase (Catalytic Domain)"/>
    <property type="match status" value="2"/>
</dbReference>
<dbReference type="InterPro" id="IPR024077">
    <property type="entry name" value="Neurolysin/TOP_dom2"/>
</dbReference>
<feature type="compositionally biased region" description="Acidic residues" evidence="16">
    <location>
        <begin position="594"/>
        <end position="606"/>
    </location>
</feature>
<evidence type="ECO:0000256" key="5">
    <source>
        <dbReference type="ARBA" id="ARBA00018046"/>
    </source>
</evidence>
<keyword evidence="9 15" id="KW-0862">Zinc</keyword>
<feature type="region of interest" description="Disordered" evidence="16">
    <location>
        <begin position="589"/>
        <end position="611"/>
    </location>
</feature>
<evidence type="ECO:0000256" key="8">
    <source>
        <dbReference type="ARBA" id="ARBA00022801"/>
    </source>
</evidence>
<comment type="similarity">
    <text evidence="3 15">Belongs to the peptidase M3 family.</text>
</comment>
<evidence type="ECO:0000256" key="7">
    <source>
        <dbReference type="ARBA" id="ARBA00022723"/>
    </source>
</evidence>
<dbReference type="InterPro" id="IPR024079">
    <property type="entry name" value="MetalloPept_cat_dom_sf"/>
</dbReference>
<feature type="domain" description="Peptidase M3A/M3B catalytic" evidence="17">
    <location>
        <begin position="297"/>
        <end position="569"/>
    </location>
</feature>
<evidence type="ECO:0000259" key="17">
    <source>
        <dbReference type="Pfam" id="PF01432"/>
    </source>
</evidence>
<evidence type="ECO:0000256" key="15">
    <source>
        <dbReference type="RuleBase" id="RU003435"/>
    </source>
</evidence>
<accession>A0A232M5D4</accession>
<dbReference type="Pfam" id="PF01432">
    <property type="entry name" value="Peptidase_M3"/>
    <property type="match status" value="2"/>
</dbReference>
<evidence type="ECO:0000313" key="18">
    <source>
        <dbReference type="EMBL" id="OXV11484.1"/>
    </source>
</evidence>
<dbReference type="SUPFAM" id="SSF55486">
    <property type="entry name" value="Metalloproteases ('zincins'), catalytic domain"/>
    <property type="match status" value="1"/>
</dbReference>
<gene>
    <name evidence="18" type="ORF">Egran_00760</name>
</gene>
<comment type="caution">
    <text evidence="18">The sequence shown here is derived from an EMBL/GenBank/DDBJ whole genome shotgun (WGS) entry which is preliminary data.</text>
</comment>
<dbReference type="GO" id="GO:0006518">
    <property type="term" value="P:peptide metabolic process"/>
    <property type="evidence" value="ECO:0007669"/>
    <property type="project" value="TreeGrafter"/>
</dbReference>
<evidence type="ECO:0000256" key="11">
    <source>
        <dbReference type="ARBA" id="ARBA00023049"/>
    </source>
</evidence>
<evidence type="ECO:0000256" key="16">
    <source>
        <dbReference type="SAM" id="MobiDB-lite"/>
    </source>
</evidence>
<dbReference type="Proteomes" id="UP000243515">
    <property type="component" value="Unassembled WGS sequence"/>
</dbReference>
<evidence type="ECO:0000256" key="10">
    <source>
        <dbReference type="ARBA" id="ARBA00022946"/>
    </source>
</evidence>
<sequence length="859" mass="96539">MLRQLLRPRRWTCQHCLQRRERLDRLFLLRCFETAASHPPSFTPPSSYDDAITSTREAIKRRDDDLLRRVFDSRTCWHEFSQSSRRTKRVGLVQNRYLTSPQGFRDWAHVSRQKCQRIVSRVLAASTVEEYRSIARDLDRLSDLLCRVIDLADFTRTIHPDPSIQEAAAQAYTLLFEYMNVLNTTTGLYDQLQIAVDHPQVTVHWTDGEKRVAHILRKDFLDSAIHLSPAARQRFVALSNEISQSGADFVHGAEPARSHVLLRRENLRGLDPNVLRQLPGRTRVALPTVGRLPTLALQSVHDEAARREIYLASRTASPPQIGRLERLLRQRAELARLVGYPSYAHMALSGKMAETPEAVSHFLTSLLARNRGPVQEELSQMQQMKADGWTDGTPPMDPSPRPAAAPLQPWDHAYGVDRRVRTDYRLRPSPRELGRVSEFFSLGTVMQGLSRLWDRLYGVRLVPRETDPGETWHPDVRRLDVVDEADRPVAVLYCDLLTRPDKKSSHPAHFTLRCAREISAEEIAEAAATEEDDHHPSAHPNDGMATAMHPETNTLRQLPTIALVCDFPERPVPARARTQRWGWGWSGIVTTAEDGNEGNEGEDGEDGAPPSLLTEHHLRTLFHEMGHAVHSVLGQTPFQSISGTRCATDLAELPSVIMENFATAPAVLGLYARHWQTNEPLSARMMRGLERDRSLQGAVDGAFRNEIQILMALVDQAYHTLSPEDAVAVDSTALYHRLLAAHASLPDPTDTQPPTSWPGFFQHLYGYGATYYSYLFDRALADRIWQDVFGAGQASLDRSAGERFKDEVLRWGGGRNGWRCVAGVLGSSHPSNADGRLVEGGEAAMREVGRWGIGRDAVT</sequence>
<dbReference type="Gene3D" id="1.10.1370.10">
    <property type="entry name" value="Neurolysin, domain 3"/>
    <property type="match status" value="2"/>
</dbReference>